<dbReference type="Proteomes" id="UP000002899">
    <property type="component" value="Chromosome I"/>
</dbReference>
<evidence type="ECO:0000256" key="1">
    <source>
        <dbReference type="SAM" id="MobiDB-lite"/>
    </source>
</evidence>
<reference evidence="2 3" key="2">
    <citation type="journal article" date="2013" name="PLoS ONE">
        <title>Whole genome mapping and re-organization of the nuclear and mitochondrial genomes of Babesia microti isolates.</title>
        <authorList>
            <person name="Cornillot E."/>
            <person name="Dassouli A."/>
            <person name="Garg A."/>
            <person name="Pachikara N."/>
            <person name="Randazzo S."/>
            <person name="Depoix D."/>
            <person name="Carcy B."/>
            <person name="Delbecq S."/>
            <person name="Frutos R."/>
            <person name="Silva J.C."/>
            <person name="Sutton R."/>
            <person name="Krause P.J."/>
            <person name="Mamoun C.B."/>
        </authorList>
    </citation>
    <scope>NUCLEOTIDE SEQUENCE [LARGE SCALE GENOMIC DNA]</scope>
    <source>
        <strain evidence="2 3">RI</strain>
    </source>
</reference>
<feature type="region of interest" description="Disordered" evidence="1">
    <location>
        <begin position="297"/>
        <end position="403"/>
    </location>
</feature>
<dbReference type="GeneID" id="24423305"/>
<feature type="compositionally biased region" description="Basic and acidic residues" evidence="1">
    <location>
        <begin position="82"/>
        <end position="105"/>
    </location>
</feature>
<sequence>MGVEKPKGGLGKVEKKPKPPSATKKSTEPNSNNTSDNAKIPIHADQKVDSSSSNAQKSNKSPKLNGQAHGEKLVTKHGNNGIDKKKHEHPLSTKSETYSKSKISDKLYSGSGNVDTSTSTNAANKRSDRSYKDDKKMANNGYGRKMKSNAKLNSDISSKSNLSNDTDHSNLHTSKNHDEKSTNSHSETTVRNIINLDSVPDISKLSPRSKEWVGNLFPVLECYNFTLPEILMLIKRNEYNADKIQNAVSVIMQVQGGHEQGQWQTVGVKPPKPKEQDKAKMYHDKVNNYLKALRAQNNENNKSKQQQQQLKHDDDKNMKFQKNGKKDVEGYHVTAKTKESEAVSRNRDEKPYKKDAPDKASNKSFSVSRDKLLGPTRSVCDKSSGISVGDDKAATDQNDSVSKLDNASEVDIPKLFDLSLKSKGAKIDKNSRYNRSDGKLGKNYRDKIFNSGTTDHSDKIENSKTMESTEILQAGTTTTHTTTYGLQQFRDVNFQTQKYQYQDYQGKSYANYPHYAHYGYPEYAQQPMPTFQPYQDPAIIASYPNFKNYQAVMPNMPKYNPNNLPMMIPTNYSSGVPNSSPTDINGSDNLRNTIPSRDLSNDKLLSDDNIGGTNSQKNKIVANNLNDDSLWREQVKNIPQSVNWKDQSDKDQKKVPASSASGRDMPIVNSQGHGYNGNYSIPPGLHSTSYPYSYSSYPYNPNYSGMMYGTQNPQMHSHHIMSYNQYDSSYKYVGGPPGLDARGSHENGDKLAQREQMNVGYNKVQSSSSSYGKSPHEGIPNPPGLASYYSQYQPSYGNHSGSYPNGSNWP</sequence>
<feature type="compositionally biased region" description="Basic and acidic residues" evidence="1">
    <location>
        <begin position="125"/>
        <end position="137"/>
    </location>
</feature>
<feature type="compositionally biased region" description="Polar residues" evidence="1">
    <location>
        <begin position="110"/>
        <end position="124"/>
    </location>
</feature>
<feature type="compositionally biased region" description="Basic and acidic residues" evidence="1">
    <location>
        <begin position="310"/>
        <end position="361"/>
    </location>
</feature>
<protein>
    <submittedName>
        <fullName evidence="2">Uncharacterized protein</fullName>
    </submittedName>
</protein>
<dbReference type="EMBL" id="FO082871">
    <property type="protein sequence ID" value="SIO73254.1"/>
    <property type="molecule type" value="Genomic_DNA"/>
</dbReference>
<evidence type="ECO:0000313" key="3">
    <source>
        <dbReference type="Proteomes" id="UP000002899"/>
    </source>
</evidence>
<name>A0A1N6LWK4_BABMR</name>
<reference evidence="2 3" key="1">
    <citation type="journal article" date="2012" name="Nucleic Acids Res.">
        <title>Sequencing of the smallest Apicomplexan genome from the human pathogen Babesia microti.</title>
        <authorList>
            <person name="Cornillot E."/>
            <person name="Hadj-Kaddour K."/>
            <person name="Dassouli A."/>
            <person name="Noel B."/>
            <person name="Ranwez V."/>
            <person name="Vacherie B."/>
            <person name="Augagneur Y."/>
            <person name="Bres V."/>
            <person name="Duclos A."/>
            <person name="Randazzo S."/>
            <person name="Carcy B."/>
            <person name="Debierre-Grockiego F."/>
            <person name="Delbecq S."/>
            <person name="Moubri-Menage K."/>
            <person name="Shams-Eldin H."/>
            <person name="Usmani-Brown S."/>
            <person name="Bringaud F."/>
            <person name="Wincker P."/>
            <person name="Vivares C.P."/>
            <person name="Schwarz R.T."/>
            <person name="Schetters T.P."/>
            <person name="Krause P.J."/>
            <person name="Gorenflot A."/>
            <person name="Berry V."/>
            <person name="Barbe V."/>
            <person name="Ben Mamoun C."/>
        </authorList>
    </citation>
    <scope>NUCLEOTIDE SEQUENCE [LARGE SCALE GENOMIC DNA]</scope>
    <source>
        <strain evidence="2 3">RI</strain>
    </source>
</reference>
<feature type="compositionally biased region" description="Basic and acidic residues" evidence="1">
    <location>
        <begin position="1"/>
        <end position="17"/>
    </location>
</feature>
<feature type="compositionally biased region" description="Polar residues" evidence="1">
    <location>
        <begin position="572"/>
        <end position="595"/>
    </location>
</feature>
<dbReference type="RefSeq" id="XP_012647300.2">
    <property type="nucleotide sequence ID" value="XM_012791846.2"/>
</dbReference>
<dbReference type="OrthoDB" id="365880at2759"/>
<evidence type="ECO:0000313" key="2">
    <source>
        <dbReference type="EMBL" id="SIO73254.1"/>
    </source>
</evidence>
<dbReference type="AlphaFoldDB" id="A0A1N6LWK4"/>
<feature type="compositionally biased region" description="Polar residues" evidence="1">
    <location>
        <begin position="150"/>
        <end position="164"/>
    </location>
</feature>
<feature type="compositionally biased region" description="Polar residues" evidence="1">
    <location>
        <begin position="611"/>
        <end position="621"/>
    </location>
</feature>
<feature type="compositionally biased region" description="Basic and acidic residues" evidence="1">
    <location>
        <begin position="165"/>
        <end position="182"/>
    </location>
</feature>
<reference evidence="2 3" key="3">
    <citation type="journal article" date="2016" name="Sci. Rep.">
        <title>Genome-wide diversity and gene expression profiling of Babesia microti isolates identify polymorphic genes that mediate host-pathogen interactions.</title>
        <authorList>
            <person name="Silva J.C."/>
            <person name="Cornillot E."/>
            <person name="McCracken C."/>
            <person name="Usmani-Brown S."/>
            <person name="Dwivedi A."/>
            <person name="Ifeonu O.O."/>
            <person name="Crabtree J."/>
            <person name="Gotia H.T."/>
            <person name="Virji A.Z."/>
            <person name="Reynes C."/>
            <person name="Colinge J."/>
            <person name="Kumar V."/>
            <person name="Lawres L."/>
            <person name="Pazzi J.E."/>
            <person name="Pablo J.V."/>
            <person name="Hung C."/>
            <person name="Brancato J."/>
            <person name="Kumari P."/>
            <person name="Orvis J."/>
            <person name="Tretina K."/>
            <person name="Chibucos M."/>
            <person name="Ott S."/>
            <person name="Sadzewicz L."/>
            <person name="Sengamalay N."/>
            <person name="Shetty A.C."/>
            <person name="Su Q."/>
            <person name="Tallon L."/>
            <person name="Fraser C.M."/>
            <person name="Frutos R."/>
            <person name="Molina D.M."/>
            <person name="Krause P.J."/>
            <person name="Ben Mamoun C."/>
        </authorList>
    </citation>
    <scope>NUCLEOTIDE SEQUENCE [LARGE SCALE GENOMIC DNA]</scope>
    <source>
        <strain evidence="2 3">RI</strain>
    </source>
</reference>
<feature type="compositionally biased region" description="Low complexity" evidence="1">
    <location>
        <begin position="297"/>
        <end position="309"/>
    </location>
</feature>
<proteinExistence type="predicted"/>
<keyword evidence="3" id="KW-1185">Reference proteome</keyword>
<feature type="region of interest" description="Disordered" evidence="1">
    <location>
        <begin position="572"/>
        <end position="621"/>
    </location>
</feature>
<dbReference type="KEGG" id="bmic:BMR1_01G01121"/>
<organism evidence="2 3">
    <name type="scientific">Babesia microti (strain RI)</name>
    <dbReference type="NCBI Taxonomy" id="1133968"/>
    <lineage>
        <taxon>Eukaryota</taxon>
        <taxon>Sar</taxon>
        <taxon>Alveolata</taxon>
        <taxon>Apicomplexa</taxon>
        <taxon>Aconoidasida</taxon>
        <taxon>Piroplasmida</taxon>
        <taxon>Babesiidae</taxon>
        <taxon>Babesia</taxon>
    </lineage>
</organism>
<gene>
    <name evidence="2" type="ORF">BMR1_01G01121</name>
</gene>
<feature type="region of interest" description="Disordered" evidence="1">
    <location>
        <begin position="639"/>
        <end position="666"/>
    </location>
</feature>
<feature type="compositionally biased region" description="Low complexity" evidence="1">
    <location>
        <begin position="50"/>
        <end position="61"/>
    </location>
</feature>
<accession>A0A1N6LWK4</accession>
<feature type="region of interest" description="Disordered" evidence="1">
    <location>
        <begin position="1"/>
        <end position="189"/>
    </location>
</feature>
<dbReference type="VEuPathDB" id="PiroplasmaDB:BMR1_01G01121"/>
<feature type="region of interest" description="Disordered" evidence="1">
    <location>
        <begin position="762"/>
        <end position="791"/>
    </location>
</feature>
<feature type="region of interest" description="Disordered" evidence="1">
    <location>
        <begin position="259"/>
        <end position="278"/>
    </location>
</feature>